<feature type="transmembrane region" description="Helical" evidence="16">
    <location>
        <begin position="1588"/>
        <end position="1605"/>
    </location>
</feature>
<dbReference type="Gramene" id="ONIVA09G10940.1">
    <property type="protein sequence ID" value="ONIVA09G10940.1"/>
    <property type="gene ID" value="ONIVA09G10940"/>
</dbReference>
<feature type="compositionally biased region" description="Polar residues" evidence="15">
    <location>
        <begin position="1862"/>
        <end position="1873"/>
    </location>
</feature>
<dbReference type="InterPro" id="IPR001828">
    <property type="entry name" value="ANF_lig-bd_rcpt"/>
</dbReference>
<dbReference type="InterPro" id="IPR019594">
    <property type="entry name" value="Glu/Gly-bd"/>
</dbReference>
<reference evidence="19" key="1">
    <citation type="submission" date="2015-04" db="UniProtKB">
        <authorList>
            <consortium name="EnsemblPlants"/>
        </authorList>
    </citation>
    <scope>IDENTIFICATION</scope>
    <source>
        <strain evidence="19">SL10</strain>
    </source>
</reference>
<dbReference type="FunFam" id="3.40.190.10:FF:000039">
    <property type="entry name" value="Glutamate receptor"/>
    <property type="match status" value="1"/>
</dbReference>
<feature type="chain" id="PRO_5002363020" description="Ionotropic glutamate receptor C-terminal domain-containing protein" evidence="17">
    <location>
        <begin position="24"/>
        <end position="1918"/>
    </location>
</feature>
<comment type="function">
    <text evidence="14">Glutamate-gated receptor that probably acts as a non-selective cation channel. May be involved in light-signal transduction and calcium homeostasis via the regulation of calcium influx into cells.</text>
</comment>
<keyword evidence="9 16" id="KW-0472">Membrane</keyword>
<feature type="transmembrane region" description="Helical" evidence="16">
    <location>
        <begin position="807"/>
        <end position="830"/>
    </location>
</feature>
<comment type="subcellular location">
    <subcellularLocation>
        <location evidence="1">Membrane</location>
        <topology evidence="1">Multi-pass membrane protein</topology>
    </subcellularLocation>
</comment>
<feature type="region of interest" description="Disordered" evidence="15">
    <location>
        <begin position="898"/>
        <end position="934"/>
    </location>
</feature>
<comment type="similarity">
    <text evidence="2">Belongs to the glutamate-gated ion channel (TC 1.A.10.1) family.</text>
</comment>
<evidence type="ECO:0000256" key="2">
    <source>
        <dbReference type="ARBA" id="ARBA00008685"/>
    </source>
</evidence>
<feature type="domain" description="Ionotropic glutamate receptor C-terminal" evidence="18">
    <location>
        <begin position="452"/>
        <end position="783"/>
    </location>
</feature>
<evidence type="ECO:0000256" key="7">
    <source>
        <dbReference type="ARBA" id="ARBA00022989"/>
    </source>
</evidence>
<dbReference type="FunFam" id="3.40.50.2300:FF:000195">
    <property type="entry name" value="Glutamate receptor"/>
    <property type="match status" value="1"/>
</dbReference>
<evidence type="ECO:0000256" key="11">
    <source>
        <dbReference type="ARBA" id="ARBA00023180"/>
    </source>
</evidence>
<evidence type="ECO:0000313" key="20">
    <source>
        <dbReference type="Proteomes" id="UP000006591"/>
    </source>
</evidence>
<keyword evidence="4" id="KW-0813">Transport</keyword>
<dbReference type="InterPro" id="IPR044440">
    <property type="entry name" value="GABAb_receptor_plant_PBP1"/>
</dbReference>
<dbReference type="SUPFAM" id="SSF53822">
    <property type="entry name" value="Periplasmic binding protein-like I"/>
    <property type="match status" value="2"/>
</dbReference>
<keyword evidence="11" id="KW-0325">Glycoprotein</keyword>
<dbReference type="Gene3D" id="3.40.190.10">
    <property type="entry name" value="Periplasmic binding protein-like II"/>
    <property type="match status" value="3"/>
</dbReference>
<dbReference type="EnsemblPlants" id="ONIVA09G10940.1">
    <property type="protein sequence ID" value="ONIVA09G10940.1"/>
    <property type="gene ID" value="ONIVA09G10940"/>
</dbReference>
<dbReference type="FunFam" id="1.10.287.70:FF:000037">
    <property type="entry name" value="Glutamate receptor"/>
    <property type="match status" value="1"/>
</dbReference>
<evidence type="ECO:0000256" key="14">
    <source>
        <dbReference type="ARBA" id="ARBA00049638"/>
    </source>
</evidence>
<accession>A0A0E0IJX2</accession>
<dbReference type="SMART" id="SM00079">
    <property type="entry name" value="PBPe"/>
    <property type="match status" value="2"/>
</dbReference>
<dbReference type="Gene3D" id="3.40.50.2300">
    <property type="match status" value="5"/>
</dbReference>
<sequence length="1918" mass="208593">MAGHTPNPLFLLLFLGYLLFAAAQPQPLTVTVGLIIDGGSPVGKIANTTIPMALDDFYAAFPRSPARVRLLHRDSRGDVVAAASAALELMEGRGVRAILGPQSSVESAFVADLATRAEVPVVSFSATSPSVSPGGGRFFARAALSDAAQAGAIAALARRFGWRRVVPVYQDDDYGAAFVPFLVDALTAEGSEVPYRCALPAGADADAVAAAMYRMESLQTRAFVLHARPDLAGRVLAAAEAAGMMGEGFAWVITDGLTGLLGSINAPQGVIGLAPYVPTTPRLRDVRRRWVRRFMAEHPAADAEHAEIGSYAVWAYDAAWAVASAAEHLTAGDLSPPQGGLVGGKGGPTDFAGLGKSRSGKKFLEAITSTTFDGLGGRFQLVDGELAVHAFRVLNIMDRGKERSIGFWTKDGGLTRHLGVGGGGGGELAPVIWPGESTVVPRGWVVPTSARRLRVAVPGSVNPGYRAIVHLDVDAATNRTTAGGFVVEVFEAAVRLLPYALPVEYAFDAAVADMTITAARSSYVDFTLPYMASGIAMVAPLRDVGRGGERTWVFLKPLRYDLWLASAAFLLLTGFAVWFVEHRGNAEFRGPPWHQLGTLLYFGFSTLVFAHREDLRSNLARLAAVVWFFVVLILQSSYTASLTSMLTVPRLEPSIAGYAALWRGAERVGIMNNSFMRGAMTRSGFPPARLVPYGAAQSFHEALLNGTIGAVVDETPYLRIFLKSYCDRFAMAGGGGGGQPNKTGGFGFAFPKGSPYVADLSRAILALTESEEMNLIERKWFGESDGCAAAQAAGGPFTSDSLSFGSFWGLFLITGATSLLCCAVHLATFVASNRGAIRDIVATSTHPFRRLAELYDGMDLSAHTFKAKDGGAAASPPVVHDAAGSPISLHMGAWSPQPSSTMAGGEIEPAGGEANEEEATTTTAARDPDGAGENGRGQFITINMNMRNAKMTYIVKRREHLSFLGSLSMEAGARLAFVMPLVVVLLLMIFSLGVRGVDVVVDGGGGGAAAARRRRVEVGVILDRRTWLGNISWACMELAVEDFYADEERASYTTALRLHLRDTRLDAVDAASAGVDLLKNVHVQAIVGPQTSAQAKFLAELGEKSSVPVVSFSANSPCRTASQTPYFIRTAWNDSSQAEAIASLVQRFNWRDVIPVIEDDDSNTRFIPDLVDALRNAEIRVTHRCKIHPSAGADDIKKVVLSLKEKWTSVFVVRMSYQLALSFFKHAKDEGMMGQGFVWIAAYGLTDIFDVVGSPAFDVMQGVIGMKPYVNDTKQLQNFRQRWRKMYKSENPGTTLSEPTISGLYAYDTVWALALAAEKAGYVNSDFLLSEKNNGSTDFDRINTSNAAKKLQSTLLNIDFQGMSGKFQFQDMHLLSMTYEIINIVGEEQRVVGFWTPEFNISRGLNTKADVNEIIWPGGETTVPRGWLFPMNKTLKIGVPAKPGFSGFIKKEKDNFTGLCIEVFEEVLNGLPYKIPHDYVEFGNGKGESNGTYDELIYKVYQKDFDAAVGDITILANRSLYVDFTLPYTESGVRMLVPVQDQRQKTAWTFLQPLTADLWLGTAAFFVLTGFVVWFIEHRTNEDFRGPPVNQIGSVFYFAFSTLVFAHRQKIVNNLSRVLLVIWLFVVLILQQSYTASLSSILTVEQLQPTVTNLDEVIRKGANVGYLNDSFMPKLLKRLKIDESKLIALDSPDEYNEALSTGRVAVVVDEIPYLKVFLSKYCHNYTMVGPTYKFDGFGFAFPLGSPLTAEISRGILNFTSSNRMAQLERELYNNRTCPDKDDSQTSSSLTLRSFLGLFIITGASSLLALFLHVVITLYNHRHDLSSASSSQSSWCGWFAILLKIFHEGDRPNAPQLDEPAVSNANTTADTPWSTPDHHIIENVDSGSDVESVREEDRENFVQGPDPPSFAYMHSERGQ</sequence>
<dbReference type="InterPro" id="IPR028082">
    <property type="entry name" value="Peripla_BP_I"/>
</dbReference>
<evidence type="ECO:0000256" key="1">
    <source>
        <dbReference type="ARBA" id="ARBA00004141"/>
    </source>
</evidence>
<evidence type="ECO:0000256" key="3">
    <source>
        <dbReference type="ARBA" id="ARBA00011095"/>
    </source>
</evidence>
<feature type="transmembrane region" description="Helical" evidence="16">
    <location>
        <begin position="1794"/>
        <end position="1818"/>
    </location>
</feature>
<dbReference type="PANTHER" id="PTHR34836">
    <property type="entry name" value="OS06G0188250 PROTEIN"/>
    <property type="match status" value="1"/>
</dbReference>
<evidence type="ECO:0000256" key="9">
    <source>
        <dbReference type="ARBA" id="ARBA00023136"/>
    </source>
</evidence>
<keyword evidence="7 16" id="KW-1133">Transmembrane helix</keyword>
<comment type="subunit">
    <text evidence="3">May form heteromers.</text>
</comment>
<evidence type="ECO:0000256" key="10">
    <source>
        <dbReference type="ARBA" id="ARBA00023170"/>
    </source>
</evidence>
<evidence type="ECO:0000256" key="17">
    <source>
        <dbReference type="SAM" id="SignalP"/>
    </source>
</evidence>
<dbReference type="HOGENOM" id="CLU_002232_0_0_1"/>
<proteinExistence type="inferred from homology"/>
<feature type="signal peptide" evidence="17">
    <location>
        <begin position="1"/>
        <end position="23"/>
    </location>
</feature>
<feature type="transmembrane region" description="Helical" evidence="16">
    <location>
        <begin position="562"/>
        <end position="580"/>
    </location>
</feature>
<dbReference type="FunFam" id="3.40.50.2300:FF:000412">
    <property type="entry name" value="Glutamate receptor"/>
    <property type="match status" value="1"/>
</dbReference>
<keyword evidence="5 16" id="KW-0812">Transmembrane</keyword>
<dbReference type="FunFam" id="3.40.190.10:FF:000396">
    <property type="entry name" value="Glutamate receptor"/>
    <property type="match status" value="1"/>
</dbReference>
<evidence type="ECO:0000256" key="6">
    <source>
        <dbReference type="ARBA" id="ARBA00022729"/>
    </source>
</evidence>
<evidence type="ECO:0000259" key="18">
    <source>
        <dbReference type="SMART" id="SM00079"/>
    </source>
</evidence>
<keyword evidence="8" id="KW-0406">Ion transport</keyword>
<name>A0A0E0IJX2_ORYNI</name>
<dbReference type="SUPFAM" id="SSF53850">
    <property type="entry name" value="Periplasmic binding protein-like II"/>
    <property type="match status" value="2"/>
</dbReference>
<organism evidence="19">
    <name type="scientific">Oryza nivara</name>
    <name type="common">Indian wild rice</name>
    <name type="synonym">Oryza sativa f. spontanea</name>
    <dbReference type="NCBI Taxonomy" id="4536"/>
    <lineage>
        <taxon>Eukaryota</taxon>
        <taxon>Viridiplantae</taxon>
        <taxon>Streptophyta</taxon>
        <taxon>Embryophyta</taxon>
        <taxon>Tracheophyta</taxon>
        <taxon>Spermatophyta</taxon>
        <taxon>Magnoliopsida</taxon>
        <taxon>Liliopsida</taxon>
        <taxon>Poales</taxon>
        <taxon>Poaceae</taxon>
        <taxon>BOP clade</taxon>
        <taxon>Oryzoideae</taxon>
        <taxon>Oryzeae</taxon>
        <taxon>Oryzinae</taxon>
        <taxon>Oryza</taxon>
    </lineage>
</organism>
<evidence type="ECO:0000313" key="19">
    <source>
        <dbReference type="EnsemblPlants" id="ONIVA09G10940.1"/>
    </source>
</evidence>
<dbReference type="Gene3D" id="1.10.287.70">
    <property type="match status" value="2"/>
</dbReference>
<dbReference type="FunFam" id="3.40.190.10:FF:000345">
    <property type="entry name" value="Glutamate receptor"/>
    <property type="match status" value="1"/>
</dbReference>
<dbReference type="Proteomes" id="UP000006591">
    <property type="component" value="Chromosome 9"/>
</dbReference>
<keyword evidence="20" id="KW-1185">Reference proteome</keyword>
<dbReference type="FunFam" id="1.10.287.70:FF:000163">
    <property type="entry name" value="Glutamate receptor"/>
    <property type="match status" value="1"/>
</dbReference>
<dbReference type="CDD" id="cd19990">
    <property type="entry name" value="PBP1_GABAb_receptor_plant"/>
    <property type="match status" value="1"/>
</dbReference>
<feature type="compositionally biased region" description="Low complexity" evidence="15">
    <location>
        <begin position="903"/>
        <end position="913"/>
    </location>
</feature>
<dbReference type="Pfam" id="PF00060">
    <property type="entry name" value="Lig_chan"/>
    <property type="match status" value="2"/>
</dbReference>
<evidence type="ECO:0000256" key="4">
    <source>
        <dbReference type="ARBA" id="ARBA00022448"/>
    </source>
</evidence>
<feature type="transmembrane region" description="Helical" evidence="16">
    <location>
        <begin position="975"/>
        <end position="994"/>
    </location>
</feature>
<dbReference type="InterPro" id="IPR015683">
    <property type="entry name" value="Ionotropic_Glu_rcpt"/>
</dbReference>
<feature type="domain" description="Ionotropic glutamate receptor C-terminal" evidence="18">
    <location>
        <begin position="1434"/>
        <end position="1774"/>
    </location>
</feature>
<keyword evidence="10" id="KW-0675">Receptor</keyword>
<dbReference type="CDD" id="cd13686">
    <property type="entry name" value="GluR_Plant"/>
    <property type="match status" value="2"/>
</dbReference>
<keyword evidence="12" id="KW-1071">Ligand-gated ion channel</keyword>
<evidence type="ECO:0000256" key="8">
    <source>
        <dbReference type="ARBA" id="ARBA00023065"/>
    </source>
</evidence>
<feature type="transmembrane region" description="Helical" evidence="16">
    <location>
        <begin position="622"/>
        <end position="640"/>
    </location>
</feature>
<dbReference type="GO" id="GO:0015276">
    <property type="term" value="F:ligand-gated monoatomic ion channel activity"/>
    <property type="evidence" value="ECO:0007669"/>
    <property type="project" value="InterPro"/>
</dbReference>
<evidence type="ECO:0000256" key="13">
    <source>
        <dbReference type="ARBA" id="ARBA00023303"/>
    </source>
</evidence>
<feature type="region of interest" description="Disordered" evidence="15">
    <location>
        <begin position="1853"/>
        <end position="1918"/>
    </location>
</feature>
<dbReference type="FunFam" id="3.40.50.2300:FF:000188">
    <property type="entry name" value="Glutamate receptor"/>
    <property type="match status" value="1"/>
</dbReference>
<dbReference type="GO" id="GO:0016020">
    <property type="term" value="C:membrane"/>
    <property type="evidence" value="ECO:0007669"/>
    <property type="project" value="UniProtKB-SubCell"/>
</dbReference>
<protein>
    <recommendedName>
        <fullName evidence="18">Ionotropic glutamate receptor C-terminal domain-containing protein</fullName>
    </recommendedName>
</protein>
<evidence type="ECO:0000256" key="16">
    <source>
        <dbReference type="SAM" id="Phobius"/>
    </source>
</evidence>
<evidence type="ECO:0000256" key="15">
    <source>
        <dbReference type="SAM" id="MobiDB-lite"/>
    </source>
</evidence>
<dbReference type="eggNOG" id="KOG1052">
    <property type="taxonomic scope" value="Eukaryota"/>
</dbReference>
<dbReference type="PANTHER" id="PTHR34836:SF1">
    <property type="entry name" value="OS09G0428600 PROTEIN"/>
    <property type="match status" value="1"/>
</dbReference>
<dbReference type="InterPro" id="IPR001320">
    <property type="entry name" value="Iontro_rcpt_C"/>
</dbReference>
<dbReference type="Pfam" id="PF01094">
    <property type="entry name" value="ANF_receptor"/>
    <property type="match status" value="2"/>
</dbReference>
<evidence type="ECO:0000256" key="5">
    <source>
        <dbReference type="ARBA" id="ARBA00022692"/>
    </source>
</evidence>
<dbReference type="OMA" id="HEENAHE"/>
<dbReference type="Pfam" id="PF10613">
    <property type="entry name" value="Lig_chan-Glu_bd"/>
    <property type="match status" value="1"/>
</dbReference>
<keyword evidence="13" id="KW-0407">Ion channel</keyword>
<evidence type="ECO:0000256" key="12">
    <source>
        <dbReference type="ARBA" id="ARBA00023286"/>
    </source>
</evidence>
<keyword evidence="6 17" id="KW-0732">Signal</keyword>
<feature type="compositionally biased region" description="Basic and acidic residues" evidence="15">
    <location>
        <begin position="1890"/>
        <end position="1899"/>
    </location>
</feature>
<feature type="transmembrane region" description="Helical" evidence="16">
    <location>
        <begin position="1558"/>
        <end position="1576"/>
    </location>
</feature>
<reference evidence="19" key="2">
    <citation type="submission" date="2018-04" db="EMBL/GenBank/DDBJ databases">
        <title>OnivRS2 (Oryza nivara Reference Sequence Version 2).</title>
        <authorList>
            <person name="Zhang J."/>
            <person name="Kudrna D."/>
            <person name="Lee S."/>
            <person name="Talag J."/>
            <person name="Rajasekar S."/>
            <person name="Welchert J."/>
            <person name="Hsing Y.-I."/>
            <person name="Wing R.A."/>
        </authorList>
    </citation>
    <scope>NUCLEOTIDE SEQUENCE [LARGE SCALE GENOMIC DNA]</scope>
    <source>
        <strain evidence="19">SL10</strain>
    </source>
</reference>
<dbReference type="STRING" id="4536.A0A0E0IJX2"/>